<organism evidence="10 11">
    <name type="scientific">Sinocyclocheilus anshuiensis</name>
    <dbReference type="NCBI Taxonomy" id="1608454"/>
    <lineage>
        <taxon>Eukaryota</taxon>
        <taxon>Metazoa</taxon>
        <taxon>Chordata</taxon>
        <taxon>Craniata</taxon>
        <taxon>Vertebrata</taxon>
        <taxon>Euteleostomi</taxon>
        <taxon>Actinopterygii</taxon>
        <taxon>Neopterygii</taxon>
        <taxon>Teleostei</taxon>
        <taxon>Ostariophysi</taxon>
        <taxon>Cypriniformes</taxon>
        <taxon>Cyprinidae</taxon>
        <taxon>Cyprininae</taxon>
        <taxon>Sinocyclocheilus</taxon>
    </lineage>
</organism>
<keyword evidence="5" id="KW-0238">DNA-binding</keyword>
<proteinExistence type="predicted"/>
<feature type="domain" description="LIM zinc-binding" evidence="9">
    <location>
        <begin position="81"/>
        <end position="145"/>
    </location>
</feature>
<dbReference type="GO" id="GO:0000977">
    <property type="term" value="F:RNA polymerase II transcription regulatory region sequence-specific DNA binding"/>
    <property type="evidence" value="ECO:0007669"/>
    <property type="project" value="TreeGrafter"/>
</dbReference>
<dbReference type="PANTHER" id="PTHR24208">
    <property type="entry name" value="LIM/HOMEOBOX PROTEIN LHX"/>
    <property type="match status" value="1"/>
</dbReference>
<dbReference type="GO" id="GO:0000981">
    <property type="term" value="F:DNA-binding transcription factor activity, RNA polymerase II-specific"/>
    <property type="evidence" value="ECO:0007669"/>
    <property type="project" value="TreeGrafter"/>
</dbReference>
<dbReference type="SMART" id="SM00132">
    <property type="entry name" value="LIM"/>
    <property type="match status" value="2"/>
</dbReference>
<accession>A0A671LPJ9</accession>
<dbReference type="AlphaFoldDB" id="A0A671LPJ9"/>
<evidence type="ECO:0000256" key="7">
    <source>
        <dbReference type="ARBA" id="ARBA00023242"/>
    </source>
</evidence>
<dbReference type="GO" id="GO:0030182">
    <property type="term" value="P:neuron differentiation"/>
    <property type="evidence" value="ECO:0007669"/>
    <property type="project" value="TreeGrafter"/>
</dbReference>
<reference evidence="10" key="1">
    <citation type="submission" date="2025-08" db="UniProtKB">
        <authorList>
            <consortium name="Ensembl"/>
        </authorList>
    </citation>
    <scope>IDENTIFICATION</scope>
</reference>
<keyword evidence="4 8" id="KW-0440">LIM domain</keyword>
<dbReference type="PROSITE" id="PS50023">
    <property type="entry name" value="LIM_DOMAIN_2"/>
    <property type="match status" value="2"/>
</dbReference>
<evidence type="ECO:0000256" key="6">
    <source>
        <dbReference type="ARBA" id="ARBA00023155"/>
    </source>
</evidence>
<evidence type="ECO:0000313" key="11">
    <source>
        <dbReference type="Proteomes" id="UP000472260"/>
    </source>
</evidence>
<dbReference type="GO" id="GO:0046872">
    <property type="term" value="F:metal ion binding"/>
    <property type="evidence" value="ECO:0007669"/>
    <property type="project" value="UniProtKB-KW"/>
</dbReference>
<sequence length="172" mass="19405">MIDSGGKCLPVVFQGCESPVCAGCGALISDRFYLLTAARMWHERCLKCSACHADLESEITCFSKHGDIYCKEDYYRRFSSQRCARCHLGISAAELVMHAGDLVYHLSCFSCATCDKVLFTGDHYGMRETSVTLLPPRNQGRRTQEDIHRKTFTADRELGTGNTFYTHTRRRG</sequence>
<evidence type="ECO:0000313" key="10">
    <source>
        <dbReference type="Ensembl" id="ENSSANP00000022450.1"/>
    </source>
</evidence>
<evidence type="ECO:0000256" key="5">
    <source>
        <dbReference type="ARBA" id="ARBA00023125"/>
    </source>
</evidence>
<evidence type="ECO:0000256" key="8">
    <source>
        <dbReference type="PROSITE-ProRule" id="PRU00125"/>
    </source>
</evidence>
<evidence type="ECO:0000256" key="2">
    <source>
        <dbReference type="ARBA" id="ARBA00022723"/>
    </source>
</evidence>
<dbReference type="Proteomes" id="UP000472260">
    <property type="component" value="Unassembled WGS sequence"/>
</dbReference>
<dbReference type="Gene3D" id="2.10.110.10">
    <property type="entry name" value="Cysteine Rich Protein"/>
    <property type="match status" value="2"/>
</dbReference>
<evidence type="ECO:0000259" key="9">
    <source>
        <dbReference type="PROSITE" id="PS50023"/>
    </source>
</evidence>
<feature type="domain" description="LIM zinc-binding" evidence="9">
    <location>
        <begin position="19"/>
        <end position="80"/>
    </location>
</feature>
<name>A0A671LPJ9_9TELE</name>
<dbReference type="Ensembl" id="ENSSANT00000023932.1">
    <property type="protein sequence ID" value="ENSSANP00000022450.1"/>
    <property type="gene ID" value="ENSSANG00000011633.1"/>
</dbReference>
<evidence type="ECO:0000256" key="1">
    <source>
        <dbReference type="ARBA" id="ARBA00004123"/>
    </source>
</evidence>
<evidence type="ECO:0000256" key="3">
    <source>
        <dbReference type="ARBA" id="ARBA00022833"/>
    </source>
</evidence>
<dbReference type="PANTHER" id="PTHR24208:SF80">
    <property type="entry name" value="LIM_HOMEOBOX PROTEIN LHX2"/>
    <property type="match status" value="1"/>
</dbReference>
<dbReference type="Pfam" id="PF00412">
    <property type="entry name" value="LIM"/>
    <property type="match status" value="2"/>
</dbReference>
<dbReference type="FunFam" id="2.10.110.10:FF:000033">
    <property type="entry name" value="LIM/homeobox protein Lhx9 isoform X2"/>
    <property type="match status" value="1"/>
</dbReference>
<dbReference type="InterPro" id="IPR001781">
    <property type="entry name" value="Znf_LIM"/>
</dbReference>
<keyword evidence="6" id="KW-0371">Homeobox</keyword>
<dbReference type="GO" id="GO:0005634">
    <property type="term" value="C:nucleus"/>
    <property type="evidence" value="ECO:0007669"/>
    <property type="project" value="UniProtKB-SubCell"/>
</dbReference>
<reference evidence="10" key="2">
    <citation type="submission" date="2025-09" db="UniProtKB">
        <authorList>
            <consortium name="Ensembl"/>
        </authorList>
    </citation>
    <scope>IDENTIFICATION</scope>
</reference>
<keyword evidence="3 8" id="KW-0862">Zinc</keyword>
<keyword evidence="7" id="KW-0539">Nucleus</keyword>
<keyword evidence="11" id="KW-1185">Reference proteome</keyword>
<dbReference type="PROSITE" id="PS00478">
    <property type="entry name" value="LIM_DOMAIN_1"/>
    <property type="match status" value="2"/>
</dbReference>
<keyword evidence="2 8" id="KW-0479">Metal-binding</keyword>
<dbReference type="SUPFAM" id="SSF57716">
    <property type="entry name" value="Glucocorticoid receptor-like (DNA-binding domain)"/>
    <property type="match status" value="2"/>
</dbReference>
<dbReference type="InterPro" id="IPR050453">
    <property type="entry name" value="LIM_Homeobox_TF"/>
</dbReference>
<protein>
    <submittedName>
        <fullName evidence="10">LIM homeobox 2a</fullName>
    </submittedName>
</protein>
<comment type="subcellular location">
    <subcellularLocation>
        <location evidence="1">Nucleus</location>
    </subcellularLocation>
</comment>
<evidence type="ECO:0000256" key="4">
    <source>
        <dbReference type="ARBA" id="ARBA00023038"/>
    </source>
</evidence>